<gene>
    <name evidence="1" type="ORF">C6N75_10500</name>
</gene>
<protein>
    <submittedName>
        <fullName evidence="1">Peptide transporter</fullName>
    </submittedName>
</protein>
<keyword evidence="2" id="KW-1185">Reference proteome</keyword>
<dbReference type="InterPro" id="IPR027417">
    <property type="entry name" value="P-loop_NTPase"/>
</dbReference>
<name>A0A2S9PXU4_9ACTN</name>
<dbReference type="SUPFAM" id="SSF52540">
    <property type="entry name" value="P-loop containing nucleoside triphosphate hydrolases"/>
    <property type="match status" value="1"/>
</dbReference>
<proteinExistence type="predicted"/>
<evidence type="ECO:0000313" key="2">
    <source>
        <dbReference type="Proteomes" id="UP000239322"/>
    </source>
</evidence>
<dbReference type="OrthoDB" id="3173068at2"/>
<dbReference type="RefSeq" id="WP_105868608.1">
    <property type="nucleotide sequence ID" value="NZ_PVLV01000129.1"/>
</dbReference>
<accession>A0A2S9PXU4</accession>
<dbReference type="PANTHER" id="PTHR13696">
    <property type="entry name" value="P-LOOP CONTAINING NUCLEOSIDE TRIPHOSPHATE HYDROLASE"/>
    <property type="match status" value="1"/>
</dbReference>
<dbReference type="EMBL" id="PVLV01000129">
    <property type="protein sequence ID" value="PRH79240.1"/>
    <property type="molecule type" value="Genomic_DNA"/>
</dbReference>
<dbReference type="AlphaFoldDB" id="A0A2S9PXU4"/>
<organism evidence="1 2">
    <name type="scientific">Streptomyces solincola</name>
    <dbReference type="NCBI Taxonomy" id="2100817"/>
    <lineage>
        <taxon>Bacteria</taxon>
        <taxon>Bacillati</taxon>
        <taxon>Actinomycetota</taxon>
        <taxon>Actinomycetes</taxon>
        <taxon>Kitasatosporales</taxon>
        <taxon>Streptomycetaceae</taxon>
        <taxon>Streptomyces</taxon>
    </lineage>
</organism>
<dbReference type="Proteomes" id="UP000239322">
    <property type="component" value="Unassembled WGS sequence"/>
</dbReference>
<dbReference type="PANTHER" id="PTHR13696:SF99">
    <property type="entry name" value="COBYRINIC ACID AC-DIAMIDE SYNTHASE"/>
    <property type="match status" value="1"/>
</dbReference>
<dbReference type="Gene3D" id="3.40.50.300">
    <property type="entry name" value="P-loop containing nucleotide triphosphate hydrolases"/>
    <property type="match status" value="1"/>
</dbReference>
<comment type="caution">
    <text evidence="1">The sequence shown here is derived from an EMBL/GenBank/DDBJ whole genome shotgun (WGS) entry which is preliminary data.</text>
</comment>
<evidence type="ECO:0000313" key="1">
    <source>
        <dbReference type="EMBL" id="PRH79240.1"/>
    </source>
</evidence>
<reference evidence="1 2" key="1">
    <citation type="submission" date="2018-03" db="EMBL/GenBank/DDBJ databases">
        <title>Novel Streptomyces sp. from soil.</title>
        <authorList>
            <person name="Tan G.Y.A."/>
            <person name="Lee Z.Y."/>
        </authorList>
    </citation>
    <scope>NUCLEOTIDE SEQUENCE [LARGE SCALE GENOMIC DNA]</scope>
    <source>
        <strain evidence="1 2">ST5x</strain>
    </source>
</reference>
<sequence length="244" mass="26722">MARITALINRKGGVGKSTLTVNTAAITAHVLGPAPEGDPHYVAAVSADPQGSTTWWSERVGNELPFSFEQINSKDDLELFSALKKSRKIKHAFIDTPGWMDLPEDEKEEAGDPFGKSTAADAMRAVLANADDIIVPVEPEPLGFMPTRDTIEEVVKPLGIPYLVVINNWDPRDGEADLDQTKGFVRAQGWNLANTVVRHYKVHTRAALEGAVVTQYKKNRVAMEAREDFYQLALELGAGKKGAR</sequence>
<dbReference type="InterPro" id="IPR050678">
    <property type="entry name" value="DNA_Partitioning_ATPase"/>
</dbReference>
<dbReference type="CDD" id="cd02042">
    <property type="entry name" value="ParAB_family"/>
    <property type="match status" value="1"/>
</dbReference>